<dbReference type="AlphaFoldDB" id="Q0APS8"/>
<protein>
    <recommendedName>
        <fullName evidence="1">DUF3291 domain-containing protein</fullName>
    </recommendedName>
</protein>
<gene>
    <name evidence="2" type="ordered locus">Mmar10_1417</name>
</gene>
<dbReference type="KEGG" id="mmr:Mmar10_1417"/>
<evidence type="ECO:0000259" key="1">
    <source>
        <dbReference type="Pfam" id="PF11695"/>
    </source>
</evidence>
<dbReference type="eggNOG" id="COG2329">
    <property type="taxonomic scope" value="Bacteria"/>
</dbReference>
<reference evidence="2 3" key="1">
    <citation type="submission" date="2006-08" db="EMBL/GenBank/DDBJ databases">
        <title>Complete sequence of Maricaulis maris MCS10.</title>
        <authorList>
            <consortium name="US DOE Joint Genome Institute"/>
            <person name="Copeland A."/>
            <person name="Lucas S."/>
            <person name="Lapidus A."/>
            <person name="Barry K."/>
            <person name="Detter J.C."/>
            <person name="Glavina del Rio T."/>
            <person name="Hammon N."/>
            <person name="Israni S."/>
            <person name="Dalin E."/>
            <person name="Tice H."/>
            <person name="Pitluck S."/>
            <person name="Saunders E."/>
            <person name="Brettin T."/>
            <person name="Bruce D."/>
            <person name="Han C."/>
            <person name="Tapia R."/>
            <person name="Gilna P."/>
            <person name="Schmutz J."/>
            <person name="Larimer F."/>
            <person name="Land M."/>
            <person name="Hauser L."/>
            <person name="Kyrpides N."/>
            <person name="Mikhailova N."/>
            <person name="Viollier P."/>
            <person name="Stephens C."/>
            <person name="Richardson P."/>
        </authorList>
    </citation>
    <scope>NUCLEOTIDE SEQUENCE [LARGE SCALE GENOMIC DNA]</scope>
    <source>
        <strain evidence="2 3">MCS10</strain>
    </source>
</reference>
<organism evidence="2 3">
    <name type="scientific">Maricaulis maris (strain MCS10)</name>
    <name type="common">Caulobacter maris</name>
    <dbReference type="NCBI Taxonomy" id="394221"/>
    <lineage>
        <taxon>Bacteria</taxon>
        <taxon>Pseudomonadati</taxon>
        <taxon>Pseudomonadota</taxon>
        <taxon>Alphaproteobacteria</taxon>
        <taxon>Maricaulales</taxon>
        <taxon>Maricaulaceae</taxon>
        <taxon>Maricaulis</taxon>
    </lineage>
</organism>
<dbReference type="Pfam" id="PF11695">
    <property type="entry name" value="DUF3291"/>
    <property type="match status" value="1"/>
</dbReference>
<dbReference type="Proteomes" id="UP000001964">
    <property type="component" value="Chromosome"/>
</dbReference>
<sequence>MARHLAQLNIAWMRGSIDDPVMADFVGAIDSVHKLAGRSPGFVRIVPDNGYQPWGDPKALPNLTVWEDINSLRDFTYRSAHGNLFSKRDKWFVSPGRAHMALWWFDDTGDGPDYDDAIRRLDHLQQNGPSPEAFTFGQPYDVDGVPLGMPSENRMKTDVD</sequence>
<dbReference type="SUPFAM" id="SSF54909">
    <property type="entry name" value="Dimeric alpha+beta barrel"/>
    <property type="match status" value="1"/>
</dbReference>
<proteinExistence type="predicted"/>
<feature type="domain" description="DUF3291" evidence="1">
    <location>
        <begin position="5"/>
        <end position="138"/>
    </location>
</feature>
<dbReference type="STRING" id="394221.Mmar10_1417"/>
<dbReference type="OrthoDB" id="2376237at2"/>
<evidence type="ECO:0000313" key="2">
    <source>
        <dbReference type="EMBL" id="ABI65709.1"/>
    </source>
</evidence>
<dbReference type="InterPro" id="IPR021708">
    <property type="entry name" value="DUF3291"/>
</dbReference>
<name>Q0APS8_MARMM</name>
<dbReference type="InterPro" id="IPR011008">
    <property type="entry name" value="Dimeric_a/b-barrel"/>
</dbReference>
<evidence type="ECO:0000313" key="3">
    <source>
        <dbReference type="Proteomes" id="UP000001964"/>
    </source>
</evidence>
<dbReference type="EMBL" id="CP000449">
    <property type="protein sequence ID" value="ABI65709.1"/>
    <property type="molecule type" value="Genomic_DNA"/>
</dbReference>
<dbReference type="HOGENOM" id="CLU_119287_0_0_5"/>
<dbReference type="RefSeq" id="WP_011643356.1">
    <property type="nucleotide sequence ID" value="NC_008347.1"/>
</dbReference>
<keyword evidence="3" id="KW-1185">Reference proteome</keyword>
<accession>Q0APS8</accession>